<dbReference type="InterPro" id="IPR021552">
    <property type="entry name" value="ArsP_2"/>
</dbReference>
<feature type="transmembrane region" description="Helical" evidence="1">
    <location>
        <begin position="291"/>
        <end position="311"/>
    </location>
</feature>
<dbReference type="OrthoDB" id="3776971at2"/>
<protein>
    <recommendedName>
        <fullName evidence="4">Manganese transporter</fullName>
    </recommendedName>
</protein>
<accession>A0A1S1MW56</accession>
<keyword evidence="3" id="KW-1185">Reference proteome</keyword>
<reference evidence="2 3" key="1">
    <citation type="submission" date="2016-09" db="EMBL/GenBank/DDBJ databases">
        <title>Pseudoalteromonas amylolytica sp. nov., isolated from the surface seawater.</title>
        <authorList>
            <person name="Wu Y.-H."/>
            <person name="Cheng H."/>
            <person name="Jin X.-B."/>
            <person name="Wang C.-S."/>
            <person name="Xu X.-W."/>
        </authorList>
    </citation>
    <scope>NUCLEOTIDE SEQUENCE [LARGE SCALE GENOMIC DNA]</scope>
    <source>
        <strain evidence="2 3">JW1</strain>
    </source>
</reference>
<organism evidence="2 3">
    <name type="scientific">Pseudoalteromonas amylolytica</name>
    <dbReference type="NCBI Taxonomy" id="1859457"/>
    <lineage>
        <taxon>Bacteria</taxon>
        <taxon>Pseudomonadati</taxon>
        <taxon>Pseudomonadota</taxon>
        <taxon>Gammaproteobacteria</taxon>
        <taxon>Alteromonadales</taxon>
        <taxon>Pseudoalteromonadaceae</taxon>
        <taxon>Pseudoalteromonas</taxon>
    </lineage>
</organism>
<sequence>MLSSSIKYRFYFNTLARQYVYNKRLILPLLLVCAIVYSPTRATTITTLADAFFQVAVFVAGTLYIYHRVVGRLPQLELRYLSSKSPALEVAFASVLGALPGCGGAIIVVTQYTQRQASFGSLVAVLTSTMGDAAFLLLAKKPLDGLLMIALGIAVGFVSGILVNTLPEPELEVAHRSHTPTTHNSDVVSRIASRLWQCLLIPCLLISLLLAANIQLGAMSYLVQLFGCSMAIFATLCWALDGNLQSSSTQNLETTDDFTLAVKDTHFVSVWVIASFMLYEIIVLGTGFDIATWFSSVAALTPMLGIIIGLLPGCGPQIIVATLYIQGVIPFSALAGNAISNDGDALFPAIALAPKAALLATCYSVLPALLVAYTIYWF</sequence>
<feature type="transmembrane region" description="Helical" evidence="1">
    <location>
        <begin position="52"/>
        <end position="69"/>
    </location>
</feature>
<feature type="transmembrane region" description="Helical" evidence="1">
    <location>
        <begin position="317"/>
        <end position="335"/>
    </location>
</feature>
<keyword evidence="1" id="KW-1133">Transmembrane helix</keyword>
<keyword evidence="1" id="KW-0812">Transmembrane</keyword>
<evidence type="ECO:0000256" key="1">
    <source>
        <dbReference type="SAM" id="Phobius"/>
    </source>
</evidence>
<dbReference type="Pfam" id="PF11449">
    <property type="entry name" value="ArsP_2"/>
    <property type="match status" value="1"/>
</dbReference>
<feature type="transmembrane region" description="Helical" evidence="1">
    <location>
        <begin position="221"/>
        <end position="241"/>
    </location>
</feature>
<dbReference type="STRING" id="1859457.BET10_11665"/>
<feature type="transmembrane region" description="Helical" evidence="1">
    <location>
        <begin position="356"/>
        <end position="376"/>
    </location>
</feature>
<comment type="caution">
    <text evidence="2">The sequence shown here is derived from an EMBL/GenBank/DDBJ whole genome shotgun (WGS) entry which is preliminary data.</text>
</comment>
<dbReference type="NCBIfam" id="NF037962">
    <property type="entry name" value="arsenic_eff"/>
    <property type="match status" value="1"/>
</dbReference>
<proteinExistence type="predicted"/>
<dbReference type="AlphaFoldDB" id="A0A1S1MW56"/>
<dbReference type="EMBL" id="MKJU01000025">
    <property type="protein sequence ID" value="OHU91461.1"/>
    <property type="molecule type" value="Genomic_DNA"/>
</dbReference>
<keyword evidence="1" id="KW-0472">Membrane</keyword>
<evidence type="ECO:0000313" key="3">
    <source>
        <dbReference type="Proteomes" id="UP000179786"/>
    </source>
</evidence>
<dbReference type="Proteomes" id="UP000179786">
    <property type="component" value="Unassembled WGS sequence"/>
</dbReference>
<dbReference type="RefSeq" id="WP_070985376.1">
    <property type="nucleotide sequence ID" value="NZ_MKJU01000025.1"/>
</dbReference>
<feature type="transmembrane region" description="Helical" evidence="1">
    <location>
        <begin position="266"/>
        <end position="284"/>
    </location>
</feature>
<evidence type="ECO:0008006" key="4">
    <source>
        <dbReference type="Google" id="ProtNLM"/>
    </source>
</evidence>
<feature type="transmembrane region" description="Helical" evidence="1">
    <location>
        <begin position="90"/>
        <end position="113"/>
    </location>
</feature>
<feature type="transmembrane region" description="Helical" evidence="1">
    <location>
        <begin position="146"/>
        <end position="166"/>
    </location>
</feature>
<gene>
    <name evidence="2" type="ORF">BET10_11665</name>
</gene>
<name>A0A1S1MW56_9GAMM</name>
<feature type="transmembrane region" description="Helical" evidence="1">
    <location>
        <begin position="119"/>
        <end position="139"/>
    </location>
</feature>
<evidence type="ECO:0000313" key="2">
    <source>
        <dbReference type="EMBL" id="OHU91461.1"/>
    </source>
</evidence>